<feature type="region of interest" description="Disordered" evidence="1">
    <location>
        <begin position="25"/>
        <end position="67"/>
    </location>
</feature>
<sequence>MLKKSAGAALCVACLWSITPALAAPKEMPQGKRDEMSMKDTKSSMTMQRKENKEANKNVDSLITNRK</sequence>
<dbReference type="OrthoDB" id="7999094at2"/>
<feature type="chain" id="PRO_5011490069" description="Pentapeptide MXKDX repeat protein" evidence="2">
    <location>
        <begin position="24"/>
        <end position="67"/>
    </location>
</feature>
<feature type="compositionally biased region" description="Polar residues" evidence="1">
    <location>
        <begin position="58"/>
        <end position="67"/>
    </location>
</feature>
<dbReference type="Proteomes" id="UP000198704">
    <property type="component" value="Unassembled WGS sequence"/>
</dbReference>
<accession>A0A1H0D506</accession>
<keyword evidence="4" id="KW-1185">Reference proteome</keyword>
<keyword evidence="2" id="KW-0732">Signal</keyword>
<feature type="compositionally biased region" description="Basic and acidic residues" evidence="1">
    <location>
        <begin position="29"/>
        <end position="57"/>
    </location>
</feature>
<dbReference type="EMBL" id="FNHS01000010">
    <property type="protein sequence ID" value="SDN65135.1"/>
    <property type="molecule type" value="Genomic_DNA"/>
</dbReference>
<feature type="signal peptide" evidence="2">
    <location>
        <begin position="1"/>
        <end position="23"/>
    </location>
</feature>
<dbReference type="AlphaFoldDB" id="A0A1H0D506"/>
<name>A0A1H0D506_9HYPH</name>
<protein>
    <recommendedName>
        <fullName evidence="5">Pentapeptide MXKDX repeat protein</fullName>
    </recommendedName>
</protein>
<evidence type="ECO:0000313" key="4">
    <source>
        <dbReference type="Proteomes" id="UP000198704"/>
    </source>
</evidence>
<gene>
    <name evidence="3" type="ORF">SAMN05216360_11021</name>
</gene>
<reference evidence="4" key="1">
    <citation type="submission" date="2016-10" db="EMBL/GenBank/DDBJ databases">
        <authorList>
            <person name="Varghese N."/>
            <person name="Submissions S."/>
        </authorList>
    </citation>
    <scope>NUCLEOTIDE SEQUENCE [LARGE SCALE GENOMIC DNA]</scope>
    <source>
        <strain evidence="4">BL47</strain>
    </source>
</reference>
<evidence type="ECO:0008006" key="5">
    <source>
        <dbReference type="Google" id="ProtNLM"/>
    </source>
</evidence>
<dbReference type="RefSeq" id="WP_091717623.1">
    <property type="nucleotide sequence ID" value="NZ_FNHS01000010.1"/>
</dbReference>
<evidence type="ECO:0000256" key="1">
    <source>
        <dbReference type="SAM" id="MobiDB-lite"/>
    </source>
</evidence>
<proteinExistence type="predicted"/>
<organism evidence="3 4">
    <name type="scientific">Methylobacterium phyllostachyos</name>
    <dbReference type="NCBI Taxonomy" id="582672"/>
    <lineage>
        <taxon>Bacteria</taxon>
        <taxon>Pseudomonadati</taxon>
        <taxon>Pseudomonadota</taxon>
        <taxon>Alphaproteobacteria</taxon>
        <taxon>Hyphomicrobiales</taxon>
        <taxon>Methylobacteriaceae</taxon>
        <taxon>Methylobacterium</taxon>
    </lineage>
</organism>
<evidence type="ECO:0000256" key="2">
    <source>
        <dbReference type="SAM" id="SignalP"/>
    </source>
</evidence>
<evidence type="ECO:0000313" key="3">
    <source>
        <dbReference type="EMBL" id="SDN65135.1"/>
    </source>
</evidence>